<evidence type="ECO:0000313" key="2">
    <source>
        <dbReference type="Proteomes" id="UP000887013"/>
    </source>
</evidence>
<comment type="caution">
    <text evidence="1">The sequence shown here is derived from an EMBL/GenBank/DDBJ whole genome shotgun (WGS) entry which is preliminary data.</text>
</comment>
<gene>
    <name evidence="1" type="ORF">NPIL_10931</name>
</gene>
<accession>A0A8X6P2V4</accession>
<sequence>MWRLTTEEAVSLFENLSSDSRVILEESSSDEEISIDDTSVISSPGLLNAENFDSNSDEDLEKQNVPKVWKKRDATTVIPIFSLNSGFVESFYNRLSTPIMWYH</sequence>
<protein>
    <submittedName>
        <fullName evidence="1">Uncharacterized protein</fullName>
    </submittedName>
</protein>
<name>A0A8X6P2V4_NEPPI</name>
<dbReference type="Proteomes" id="UP000887013">
    <property type="component" value="Unassembled WGS sequence"/>
</dbReference>
<evidence type="ECO:0000313" key="1">
    <source>
        <dbReference type="EMBL" id="GFT48425.1"/>
    </source>
</evidence>
<proteinExistence type="predicted"/>
<dbReference type="AlphaFoldDB" id="A0A8X6P2V4"/>
<reference evidence="1" key="1">
    <citation type="submission" date="2020-08" db="EMBL/GenBank/DDBJ databases">
        <title>Multicomponent nature underlies the extraordinary mechanical properties of spider dragline silk.</title>
        <authorList>
            <person name="Kono N."/>
            <person name="Nakamura H."/>
            <person name="Mori M."/>
            <person name="Yoshida Y."/>
            <person name="Ohtoshi R."/>
            <person name="Malay A.D."/>
            <person name="Moran D.A.P."/>
            <person name="Tomita M."/>
            <person name="Numata K."/>
            <person name="Arakawa K."/>
        </authorList>
    </citation>
    <scope>NUCLEOTIDE SEQUENCE</scope>
</reference>
<organism evidence="1 2">
    <name type="scientific">Nephila pilipes</name>
    <name type="common">Giant wood spider</name>
    <name type="synonym">Nephila maculata</name>
    <dbReference type="NCBI Taxonomy" id="299642"/>
    <lineage>
        <taxon>Eukaryota</taxon>
        <taxon>Metazoa</taxon>
        <taxon>Ecdysozoa</taxon>
        <taxon>Arthropoda</taxon>
        <taxon>Chelicerata</taxon>
        <taxon>Arachnida</taxon>
        <taxon>Araneae</taxon>
        <taxon>Araneomorphae</taxon>
        <taxon>Entelegynae</taxon>
        <taxon>Araneoidea</taxon>
        <taxon>Nephilidae</taxon>
        <taxon>Nephila</taxon>
    </lineage>
</organism>
<keyword evidence="2" id="KW-1185">Reference proteome</keyword>
<dbReference type="EMBL" id="BMAW01065010">
    <property type="protein sequence ID" value="GFT48425.1"/>
    <property type="molecule type" value="Genomic_DNA"/>
</dbReference>